<dbReference type="AlphaFoldDB" id="A0AAV1ZFN7"/>
<dbReference type="EMBL" id="CAXIEN010000049">
    <property type="protein sequence ID" value="CAL1270531.1"/>
    <property type="molecule type" value="Genomic_DNA"/>
</dbReference>
<organism evidence="1 2">
    <name type="scientific">Larinioides sclopetarius</name>
    <dbReference type="NCBI Taxonomy" id="280406"/>
    <lineage>
        <taxon>Eukaryota</taxon>
        <taxon>Metazoa</taxon>
        <taxon>Ecdysozoa</taxon>
        <taxon>Arthropoda</taxon>
        <taxon>Chelicerata</taxon>
        <taxon>Arachnida</taxon>
        <taxon>Araneae</taxon>
        <taxon>Araneomorphae</taxon>
        <taxon>Entelegynae</taxon>
        <taxon>Araneoidea</taxon>
        <taxon>Araneidae</taxon>
        <taxon>Larinioides</taxon>
    </lineage>
</organism>
<proteinExistence type="predicted"/>
<evidence type="ECO:0008006" key="3">
    <source>
        <dbReference type="Google" id="ProtNLM"/>
    </source>
</evidence>
<reference evidence="1 2" key="1">
    <citation type="submission" date="2024-04" db="EMBL/GenBank/DDBJ databases">
        <authorList>
            <person name="Rising A."/>
            <person name="Reimegard J."/>
            <person name="Sonavane S."/>
            <person name="Akerstrom W."/>
            <person name="Nylinder S."/>
            <person name="Hedman E."/>
            <person name="Kallberg Y."/>
        </authorList>
    </citation>
    <scope>NUCLEOTIDE SEQUENCE [LARGE SCALE GENOMIC DNA]</scope>
</reference>
<sequence length="46" mass="5588">MICIFIGATSKFRSHREFRSIGMYKKFNYKFGFYHVTSQKKYVGRK</sequence>
<evidence type="ECO:0000313" key="2">
    <source>
        <dbReference type="Proteomes" id="UP001497382"/>
    </source>
</evidence>
<name>A0AAV1ZFN7_9ARAC</name>
<gene>
    <name evidence="1" type="ORF">LARSCL_LOCUS5344</name>
</gene>
<accession>A0AAV1ZFN7</accession>
<keyword evidence="2" id="KW-1185">Reference proteome</keyword>
<evidence type="ECO:0000313" key="1">
    <source>
        <dbReference type="EMBL" id="CAL1270531.1"/>
    </source>
</evidence>
<dbReference type="Proteomes" id="UP001497382">
    <property type="component" value="Unassembled WGS sequence"/>
</dbReference>
<comment type="caution">
    <text evidence="1">The sequence shown here is derived from an EMBL/GenBank/DDBJ whole genome shotgun (WGS) entry which is preliminary data.</text>
</comment>
<protein>
    <recommendedName>
        <fullName evidence="3">Ribosomal protein L32</fullName>
    </recommendedName>
</protein>